<evidence type="ECO:0000313" key="2">
    <source>
        <dbReference type="EMBL" id="KAF4656932.1"/>
    </source>
</evidence>
<gene>
    <name evidence="2" type="ORF">FOL47_008666</name>
</gene>
<evidence type="ECO:0000256" key="1">
    <source>
        <dbReference type="SAM" id="MobiDB-lite"/>
    </source>
</evidence>
<sequence length="249" mass="25996">MANTEAVEKLLLWAEGPTASDGAYMDLCNFNDMSRREVTWANENAGDETAEKGNVRLILTTCFAPNIPAMHFTGLVAATFAAFTLHGCSKSEGTTTTTSPTARPAGSTTTTMTPTGNATTTTNDAPTTTGAPASTTTTTTSFPFKGACPSTACKAQTHQGDYCMNVIPVGGVLSGHCFSDYEISCHCDVPEPPVVPTPDPSVPAVSCPNPKCSEGSDYCQNSRPGFPGVCHLNNEVSCSCSEDEKSLRG</sequence>
<feature type="compositionally biased region" description="Low complexity" evidence="1">
    <location>
        <begin position="93"/>
        <end position="137"/>
    </location>
</feature>
<feature type="region of interest" description="Disordered" evidence="1">
    <location>
        <begin position="91"/>
        <end position="137"/>
    </location>
</feature>
<comment type="caution">
    <text evidence="2">The sequence shown here is derived from an EMBL/GenBank/DDBJ whole genome shotgun (WGS) entry which is preliminary data.</text>
</comment>
<evidence type="ECO:0000313" key="3">
    <source>
        <dbReference type="Proteomes" id="UP000591131"/>
    </source>
</evidence>
<dbReference type="AlphaFoldDB" id="A0A7J6LCI3"/>
<keyword evidence="3" id="KW-1185">Reference proteome</keyword>
<proteinExistence type="predicted"/>
<organism evidence="2 3">
    <name type="scientific">Perkinsus chesapeaki</name>
    <name type="common">Clam parasite</name>
    <name type="synonym">Perkinsus andrewsi</name>
    <dbReference type="NCBI Taxonomy" id="330153"/>
    <lineage>
        <taxon>Eukaryota</taxon>
        <taxon>Sar</taxon>
        <taxon>Alveolata</taxon>
        <taxon>Perkinsozoa</taxon>
        <taxon>Perkinsea</taxon>
        <taxon>Perkinsida</taxon>
        <taxon>Perkinsidae</taxon>
        <taxon>Perkinsus</taxon>
    </lineage>
</organism>
<dbReference type="EMBL" id="JAAPAO010000569">
    <property type="protein sequence ID" value="KAF4656932.1"/>
    <property type="molecule type" value="Genomic_DNA"/>
</dbReference>
<name>A0A7J6LCI3_PERCH</name>
<dbReference type="Proteomes" id="UP000591131">
    <property type="component" value="Unassembled WGS sequence"/>
</dbReference>
<protein>
    <submittedName>
        <fullName evidence="2">Uncharacterized protein</fullName>
    </submittedName>
</protein>
<reference evidence="2 3" key="1">
    <citation type="submission" date="2020-04" db="EMBL/GenBank/DDBJ databases">
        <title>Perkinsus chesapeaki whole genome sequence.</title>
        <authorList>
            <person name="Bogema D.R."/>
        </authorList>
    </citation>
    <scope>NUCLEOTIDE SEQUENCE [LARGE SCALE GENOMIC DNA]</scope>
    <source>
        <strain evidence="2">ATCC PRA-425</strain>
    </source>
</reference>
<accession>A0A7J6LCI3</accession>